<dbReference type="PANTHER" id="PTHR45138">
    <property type="entry name" value="REGULATORY COMPONENTS OF SENSORY TRANSDUCTION SYSTEM"/>
    <property type="match status" value="1"/>
</dbReference>
<accession>A0A366J306</accession>
<dbReference type="GO" id="GO:0043709">
    <property type="term" value="P:cell adhesion involved in single-species biofilm formation"/>
    <property type="evidence" value="ECO:0007669"/>
    <property type="project" value="TreeGrafter"/>
</dbReference>
<keyword evidence="6" id="KW-1185">Reference proteome</keyword>
<dbReference type="AlphaFoldDB" id="A0A366J306"/>
<dbReference type="PROSITE" id="PS50887">
    <property type="entry name" value="GGDEF"/>
    <property type="match status" value="1"/>
</dbReference>
<dbReference type="EMBL" id="QNSE01000011">
    <property type="protein sequence ID" value="RBP80515.1"/>
    <property type="molecule type" value="Genomic_DNA"/>
</dbReference>
<dbReference type="PANTHER" id="PTHR45138:SF9">
    <property type="entry name" value="DIGUANYLATE CYCLASE DGCM-RELATED"/>
    <property type="match status" value="1"/>
</dbReference>
<gene>
    <name evidence="5" type="ORF">DFP80_11138</name>
</gene>
<dbReference type="InterPro" id="IPR043128">
    <property type="entry name" value="Rev_trsase/Diguanyl_cyclase"/>
</dbReference>
<dbReference type="InterPro" id="IPR029151">
    <property type="entry name" value="Sensor-like_sf"/>
</dbReference>
<comment type="catalytic activity">
    <reaction evidence="3">
        <text>2 GTP = 3',3'-c-di-GMP + 2 diphosphate</text>
        <dbReference type="Rhea" id="RHEA:24898"/>
        <dbReference type="ChEBI" id="CHEBI:33019"/>
        <dbReference type="ChEBI" id="CHEBI:37565"/>
        <dbReference type="ChEBI" id="CHEBI:58805"/>
        <dbReference type="EC" id="2.7.7.65"/>
    </reaction>
</comment>
<dbReference type="CDD" id="cd18773">
    <property type="entry name" value="PDC1_HK_sensor"/>
    <property type="match status" value="1"/>
</dbReference>
<dbReference type="Gene3D" id="3.30.70.270">
    <property type="match status" value="1"/>
</dbReference>
<evidence type="ECO:0000313" key="5">
    <source>
        <dbReference type="EMBL" id="RBP80515.1"/>
    </source>
</evidence>
<dbReference type="Gene3D" id="3.30.450.20">
    <property type="entry name" value="PAS domain"/>
    <property type="match status" value="1"/>
</dbReference>
<dbReference type="GO" id="GO:0052621">
    <property type="term" value="F:diguanylate cyclase activity"/>
    <property type="evidence" value="ECO:0007669"/>
    <property type="project" value="UniProtKB-EC"/>
</dbReference>
<dbReference type="Pfam" id="PF00990">
    <property type="entry name" value="GGDEF"/>
    <property type="match status" value="1"/>
</dbReference>
<comment type="caution">
    <text evidence="5">The sequence shown here is derived from an EMBL/GenBank/DDBJ whole genome shotgun (WGS) entry which is preliminary data.</text>
</comment>
<dbReference type="EC" id="2.7.7.65" evidence="2"/>
<evidence type="ECO:0000313" key="6">
    <source>
        <dbReference type="Proteomes" id="UP000252792"/>
    </source>
</evidence>
<organism evidence="5 6">
    <name type="scientific">Marinomonas rhizomae</name>
    <dbReference type="NCBI Taxonomy" id="491948"/>
    <lineage>
        <taxon>Bacteria</taxon>
        <taxon>Pseudomonadati</taxon>
        <taxon>Pseudomonadota</taxon>
        <taxon>Gammaproteobacteria</taxon>
        <taxon>Oceanospirillales</taxon>
        <taxon>Oceanospirillaceae</taxon>
        <taxon>Marinomonas</taxon>
    </lineage>
</organism>
<dbReference type="Proteomes" id="UP000252792">
    <property type="component" value="Unassembled WGS sequence"/>
</dbReference>
<dbReference type="SUPFAM" id="SSF55073">
    <property type="entry name" value="Nucleotide cyclase"/>
    <property type="match status" value="1"/>
</dbReference>
<proteinExistence type="predicted"/>
<dbReference type="InterPro" id="IPR029787">
    <property type="entry name" value="Nucleotide_cyclase"/>
</dbReference>
<evidence type="ECO:0000259" key="4">
    <source>
        <dbReference type="PROSITE" id="PS50887"/>
    </source>
</evidence>
<dbReference type="NCBIfam" id="TIGR00254">
    <property type="entry name" value="GGDEF"/>
    <property type="match status" value="1"/>
</dbReference>
<dbReference type="GO" id="GO:1902201">
    <property type="term" value="P:negative regulation of bacterial-type flagellum-dependent cell motility"/>
    <property type="evidence" value="ECO:0007669"/>
    <property type="project" value="TreeGrafter"/>
</dbReference>
<evidence type="ECO:0000256" key="1">
    <source>
        <dbReference type="ARBA" id="ARBA00001946"/>
    </source>
</evidence>
<dbReference type="GO" id="GO:0005886">
    <property type="term" value="C:plasma membrane"/>
    <property type="evidence" value="ECO:0007669"/>
    <property type="project" value="TreeGrafter"/>
</dbReference>
<dbReference type="FunFam" id="3.30.70.270:FF:000001">
    <property type="entry name" value="Diguanylate cyclase domain protein"/>
    <property type="match status" value="1"/>
</dbReference>
<comment type="cofactor">
    <cofactor evidence="1">
        <name>Mg(2+)</name>
        <dbReference type="ChEBI" id="CHEBI:18420"/>
    </cofactor>
</comment>
<dbReference type="CDD" id="cd18774">
    <property type="entry name" value="PDC2_HK_sensor"/>
    <property type="match status" value="1"/>
</dbReference>
<dbReference type="OrthoDB" id="9812260at2"/>
<reference evidence="5 6" key="1">
    <citation type="submission" date="2018-06" db="EMBL/GenBank/DDBJ databases">
        <title>Genomic Encyclopedia of Type Strains, Phase III (KMG-III): the genomes of soil and plant-associated and newly described type strains.</title>
        <authorList>
            <person name="Whitman W."/>
        </authorList>
    </citation>
    <scope>NUCLEOTIDE SEQUENCE [LARGE SCALE GENOMIC DNA]</scope>
    <source>
        <strain evidence="5 6">CECT 7377</strain>
    </source>
</reference>
<dbReference type="InterPro" id="IPR000160">
    <property type="entry name" value="GGDEF_dom"/>
</dbReference>
<name>A0A366J306_9GAMM</name>
<evidence type="ECO:0000256" key="3">
    <source>
        <dbReference type="ARBA" id="ARBA00034247"/>
    </source>
</evidence>
<sequence>MFRLDLQRLFLLLTTAAVLLTFANSYYVTYQVQKQLLIDSTLEANRVYAAKLAETTNNFLQNAQKQLAYSAKILSTDFDNESLRESETERLYQQSSFFNSVSIINSKAIITTVFPKTIPIKGLLLPENNRNPFNARKPLVSNPMVAPTGSYLMSISHPIFGMNEKYLGFITGSIYLHQNNVFFKLLSQHSYIDGSYIYVVDQNKELIYHINKKRIGEQIEGNHVIDSVIIGTSGSDKVVNSLGIPMLAGFAYIKRSGWGVVAQRPLENVMAELDVQLTEVVLKSLPLLFLILTIVLIASRYITKPLKALASQANHMYQNDAEQNILNIKSWYFEVHELKRAILSGLGTLKHKINQLNKDTNTDPLTGLYNRRSLDQLLEQWRELKQSFAVIAVDIDHFKVVNDLYGHDVGDEVLKHLSLLMKENCNENYIAFRNGGEEFLILLPSTKQADAHFFAEKLRVKIAQYNMPIAGNITVSLGISYWDSNSNDTIKITLKKADIALYQAKRQGRNCSILHS</sequence>
<dbReference type="RefSeq" id="WP_113917591.1">
    <property type="nucleotide sequence ID" value="NZ_QNSE01000011.1"/>
</dbReference>
<dbReference type="SUPFAM" id="SSF103190">
    <property type="entry name" value="Sensory domain-like"/>
    <property type="match status" value="1"/>
</dbReference>
<feature type="domain" description="GGDEF" evidence="4">
    <location>
        <begin position="386"/>
        <end position="516"/>
    </location>
</feature>
<dbReference type="SMART" id="SM00267">
    <property type="entry name" value="GGDEF"/>
    <property type="match status" value="1"/>
</dbReference>
<evidence type="ECO:0000256" key="2">
    <source>
        <dbReference type="ARBA" id="ARBA00012528"/>
    </source>
</evidence>
<dbReference type="Gene3D" id="6.10.340.10">
    <property type="match status" value="1"/>
</dbReference>
<dbReference type="InterPro" id="IPR050469">
    <property type="entry name" value="Diguanylate_Cyclase"/>
</dbReference>
<protein>
    <recommendedName>
        <fullName evidence="2">diguanylate cyclase</fullName>
        <ecNumber evidence="2">2.7.7.65</ecNumber>
    </recommendedName>
</protein>
<dbReference type="CDD" id="cd01949">
    <property type="entry name" value="GGDEF"/>
    <property type="match status" value="1"/>
</dbReference>